<dbReference type="CDD" id="cd00517">
    <property type="entry name" value="ATPS"/>
    <property type="match status" value="1"/>
</dbReference>
<evidence type="ECO:0000256" key="4">
    <source>
        <dbReference type="ARBA" id="ARBA00007268"/>
    </source>
</evidence>
<dbReference type="InterPro" id="IPR024951">
    <property type="entry name" value="Sulfurylase_cat_dom"/>
</dbReference>
<dbReference type="GO" id="GO:0005524">
    <property type="term" value="F:ATP binding"/>
    <property type="evidence" value="ECO:0007669"/>
    <property type="project" value="UniProtKB-KW"/>
</dbReference>
<evidence type="ECO:0000256" key="1">
    <source>
        <dbReference type="ARBA" id="ARBA00004229"/>
    </source>
</evidence>
<evidence type="ECO:0000256" key="14">
    <source>
        <dbReference type="ARBA" id="ARBA00037980"/>
    </source>
</evidence>
<dbReference type="UniPathway" id="UPA00097"/>
<dbReference type="InterPro" id="IPR027417">
    <property type="entry name" value="P-loop_NTPase"/>
</dbReference>
<keyword evidence="10" id="KW-0547">Nucleotide-binding</keyword>
<evidence type="ECO:0000259" key="17">
    <source>
        <dbReference type="Pfam" id="PF01747"/>
    </source>
</evidence>
<comment type="similarity">
    <text evidence="4">In the N-terminal section; belongs to the APS kinase family.</text>
</comment>
<evidence type="ECO:0000259" key="18">
    <source>
        <dbReference type="Pfam" id="PF14306"/>
    </source>
</evidence>
<feature type="domain" description="Sulphate adenylyltransferase catalytic" evidence="17">
    <location>
        <begin position="566"/>
        <end position="807"/>
    </location>
</feature>
<dbReference type="Pfam" id="PF01747">
    <property type="entry name" value="ATP-sulfurylase"/>
    <property type="match status" value="1"/>
</dbReference>
<dbReference type="InterPro" id="IPR002891">
    <property type="entry name" value="APS"/>
</dbReference>
<comment type="pathway">
    <text evidence="2">Sulfur metabolism; hydrogen sulfide biosynthesis; sulfite from sulfate: step 1/3.</text>
</comment>
<evidence type="ECO:0000256" key="3">
    <source>
        <dbReference type="ARBA" id="ARBA00005050"/>
    </source>
</evidence>
<dbReference type="Pfam" id="PF14306">
    <property type="entry name" value="PUA_2"/>
    <property type="match status" value="2"/>
</dbReference>
<dbReference type="SUPFAM" id="SSF52374">
    <property type="entry name" value="Nucleotidylyl transferase"/>
    <property type="match status" value="1"/>
</dbReference>
<dbReference type="Pfam" id="PF01583">
    <property type="entry name" value="APS_kinase"/>
    <property type="match status" value="1"/>
</dbReference>
<gene>
    <name evidence="19" type="ORF">EDS130_LOCUS10587</name>
</gene>
<dbReference type="NCBIfam" id="NF003013">
    <property type="entry name" value="PRK03846.1"/>
    <property type="match status" value="1"/>
</dbReference>
<feature type="domain" description="APS kinase" evidence="16">
    <location>
        <begin position="185"/>
        <end position="337"/>
    </location>
</feature>
<dbReference type="OrthoDB" id="506431at2759"/>
<dbReference type="PANTHER" id="PTHR11055">
    <property type="entry name" value="BIFUNCTIONAL 3'-PHOSPHOADENOSINE 5'-PHOSPHOSULFATE SYNTHASE"/>
    <property type="match status" value="1"/>
</dbReference>
<evidence type="ECO:0000256" key="2">
    <source>
        <dbReference type="ARBA" id="ARBA00005048"/>
    </source>
</evidence>
<feature type="domain" description="ATP-sulfurylase PUA-like" evidence="18">
    <location>
        <begin position="513"/>
        <end position="557"/>
    </location>
</feature>
<sequence length="816" mass="92302">MSSMSVHQFRINTDNTELIGELLRKEHFVQQNSSLTFTKQNLDQKIQIGLSYSFPSPSIICCCSTISTSLPQLLSYLDQSSSSIVNLILFIQSSDTVEWNSLMNSLSTRNLSLSVLHDKDQLGTKLVEIIEALIKQNQKKTIASVDKQPTHAIHTSQNERNIFYSVSKITREKRAVALGQRGAFRGSTVWLTGLSGAGKSTIAFALEEYIVSKGLPAYCLDGDNIRFGLNKNLGFSNEDRVENIRRVAEVAKLFADAGIMCIVAFISPFEEDREGARKLHEDAEIPFIEVFVSTPLAVCESRDKKGLYEKARKGMIKGFTGIDAPYQPPAHPDIVIDTSIVPLDRSIEMIIAKLAERNVLSSTLIMAVNELFMDEQMRARATEEFPNLDKLEITEIDLQWIQVLSEGWATPLSGFMRETEYLQCLHFGCLMKGHTENQTIPIVLPCTTEDKERLQSSQIIALCYNQKLVALLKKPEFYAHRKEERCARVFGTTNIEHPHIKMIFESGDWLIGEFYAHRKEERCARVFGTTNIEHPHIKMIFESGDWLIGGDLEVLERIRWNDGLDEFRLTPNELRQRFRDIKADAVFAFQLRNPIHNGHSLLMQTTRQYLVDHGFKNPVLLLHPLGILLHQCLSTAHFVILGGWTKEDDVPLPVRMAQHQAFLNEDENDRLDRSRTVLAIFPSPMSYAGPTEVQWHAKARMCTGATFYIVGRDPAGLPNPADKSKDLYDPSHGSKVLTMAPGLNQLQILPFKVAAYNRVLKDMAFYDPEKHDEFDFISGTRMRKIARSGEQPPEGFMVPAGWKVLSAYYKSLGTQS</sequence>
<dbReference type="Gene3D" id="3.40.50.300">
    <property type="entry name" value="P-loop containing nucleotide triphosphate hydrolases"/>
    <property type="match status" value="1"/>
</dbReference>
<dbReference type="GO" id="GO:0050428">
    <property type="term" value="P:3'-phosphoadenosine 5'-phosphosulfate biosynthetic process"/>
    <property type="evidence" value="ECO:0007669"/>
    <property type="project" value="TreeGrafter"/>
</dbReference>
<evidence type="ECO:0000256" key="11">
    <source>
        <dbReference type="ARBA" id="ARBA00022777"/>
    </source>
</evidence>
<comment type="caution">
    <text evidence="19">The sequence shown here is derived from an EMBL/GenBank/DDBJ whole genome shotgun (WGS) entry which is preliminary data.</text>
</comment>
<organism evidence="19 20">
    <name type="scientific">Adineta ricciae</name>
    <name type="common">Rotifer</name>
    <dbReference type="NCBI Taxonomy" id="249248"/>
    <lineage>
        <taxon>Eukaryota</taxon>
        <taxon>Metazoa</taxon>
        <taxon>Spiralia</taxon>
        <taxon>Gnathifera</taxon>
        <taxon>Rotifera</taxon>
        <taxon>Eurotatoria</taxon>
        <taxon>Bdelloidea</taxon>
        <taxon>Adinetida</taxon>
        <taxon>Adinetidae</taxon>
        <taxon>Adineta</taxon>
    </lineage>
</organism>
<dbReference type="HAMAP" id="MF_00065">
    <property type="entry name" value="Adenylyl_sulf_kinase"/>
    <property type="match status" value="1"/>
</dbReference>
<dbReference type="InterPro" id="IPR015947">
    <property type="entry name" value="PUA-like_sf"/>
</dbReference>
<dbReference type="InterPro" id="IPR002650">
    <property type="entry name" value="Sulphate_adenylyltransferase"/>
</dbReference>
<dbReference type="SUPFAM" id="SSF52540">
    <property type="entry name" value="P-loop containing nucleoside triphosphate hydrolases"/>
    <property type="match status" value="1"/>
</dbReference>
<dbReference type="GO" id="GO:0004020">
    <property type="term" value="F:adenylylsulfate kinase activity"/>
    <property type="evidence" value="ECO:0007669"/>
    <property type="project" value="InterPro"/>
</dbReference>
<evidence type="ECO:0000256" key="7">
    <source>
        <dbReference type="ARBA" id="ARBA00022640"/>
    </source>
</evidence>
<evidence type="ECO:0000313" key="19">
    <source>
        <dbReference type="EMBL" id="CAF0917397.1"/>
    </source>
</evidence>
<dbReference type="InterPro" id="IPR014729">
    <property type="entry name" value="Rossmann-like_a/b/a_fold"/>
</dbReference>
<dbReference type="FunFam" id="3.10.400.10:FF:000002">
    <property type="entry name" value="ATP sulfurylase 2"/>
    <property type="match status" value="1"/>
</dbReference>
<protein>
    <recommendedName>
        <fullName evidence="21">Adenylyl-sulfate kinase</fullName>
    </recommendedName>
</protein>
<dbReference type="InterPro" id="IPR059117">
    <property type="entry name" value="APS_kinase_dom"/>
</dbReference>
<keyword evidence="8" id="KW-0808">Transferase</keyword>
<feature type="domain" description="ATP-sulfurylase PUA-like" evidence="18">
    <location>
        <begin position="368"/>
        <end position="512"/>
    </location>
</feature>
<keyword evidence="7" id="KW-0934">Plastid</keyword>
<accession>A0A814ANQ2</accession>
<evidence type="ECO:0000256" key="13">
    <source>
        <dbReference type="ARBA" id="ARBA00022946"/>
    </source>
</evidence>
<evidence type="ECO:0008006" key="21">
    <source>
        <dbReference type="Google" id="ProtNLM"/>
    </source>
</evidence>
<reference evidence="19" key="1">
    <citation type="submission" date="2021-02" db="EMBL/GenBank/DDBJ databases">
        <authorList>
            <person name="Nowell W R."/>
        </authorList>
    </citation>
    <scope>NUCLEOTIDE SEQUENCE</scope>
</reference>
<evidence type="ECO:0000256" key="12">
    <source>
        <dbReference type="ARBA" id="ARBA00022840"/>
    </source>
</evidence>
<dbReference type="InterPro" id="IPR025980">
    <property type="entry name" value="ATP-Sase_PUA-like_dom"/>
</dbReference>
<comment type="pathway">
    <text evidence="3">Sulfur metabolism; sulfate assimilation.</text>
</comment>
<evidence type="ECO:0000313" key="20">
    <source>
        <dbReference type="Proteomes" id="UP000663852"/>
    </source>
</evidence>
<keyword evidence="6" id="KW-0150">Chloroplast</keyword>
<evidence type="ECO:0000259" key="16">
    <source>
        <dbReference type="Pfam" id="PF01583"/>
    </source>
</evidence>
<dbReference type="SUPFAM" id="SSF88697">
    <property type="entry name" value="PUA domain-like"/>
    <property type="match status" value="2"/>
</dbReference>
<keyword evidence="9" id="KW-0548">Nucleotidyltransferase</keyword>
<dbReference type="FunFam" id="3.40.50.620:FF:000006">
    <property type="entry name" value="bifunctional 3'-phosphoadenosine 5'-phosphosulfate synthase 1"/>
    <property type="match status" value="1"/>
</dbReference>
<keyword evidence="11" id="KW-0418">Kinase</keyword>
<comment type="catalytic activity">
    <reaction evidence="15">
        <text>sulfate + ATP + H(+) = adenosine 5'-phosphosulfate + diphosphate</text>
        <dbReference type="Rhea" id="RHEA:18133"/>
        <dbReference type="ChEBI" id="CHEBI:15378"/>
        <dbReference type="ChEBI" id="CHEBI:16189"/>
        <dbReference type="ChEBI" id="CHEBI:30616"/>
        <dbReference type="ChEBI" id="CHEBI:33019"/>
        <dbReference type="ChEBI" id="CHEBI:58243"/>
        <dbReference type="EC" id="2.7.7.4"/>
    </reaction>
</comment>
<dbReference type="GO" id="GO:0000103">
    <property type="term" value="P:sulfate assimilation"/>
    <property type="evidence" value="ECO:0007669"/>
    <property type="project" value="UniProtKB-UniPathway"/>
</dbReference>
<dbReference type="EMBL" id="CAJNOJ010000037">
    <property type="protein sequence ID" value="CAF0917397.1"/>
    <property type="molecule type" value="Genomic_DNA"/>
</dbReference>
<comment type="subcellular location">
    <subcellularLocation>
        <location evidence="1">Plastid</location>
        <location evidence="1">Chloroplast</location>
    </subcellularLocation>
</comment>
<dbReference type="GO" id="GO:0004781">
    <property type="term" value="F:sulfate adenylyltransferase (ATP) activity"/>
    <property type="evidence" value="ECO:0007669"/>
    <property type="project" value="UniProtKB-EC"/>
</dbReference>
<keyword evidence="13" id="KW-0809">Transit peptide</keyword>
<keyword evidence="12" id="KW-0067">ATP-binding</keyword>
<dbReference type="Proteomes" id="UP000663852">
    <property type="component" value="Unassembled WGS sequence"/>
</dbReference>
<dbReference type="CDD" id="cd02027">
    <property type="entry name" value="APSK"/>
    <property type="match status" value="1"/>
</dbReference>
<dbReference type="PANTHER" id="PTHR11055:SF1">
    <property type="entry name" value="PAPS SYNTHETASE, ISOFORM D"/>
    <property type="match status" value="1"/>
</dbReference>
<comment type="similarity">
    <text evidence="5">In the C-terminal section; belongs to the sulfate adenylyltransferase family.</text>
</comment>
<dbReference type="Gene3D" id="3.40.50.620">
    <property type="entry name" value="HUPs"/>
    <property type="match status" value="1"/>
</dbReference>
<dbReference type="NCBIfam" id="TIGR00455">
    <property type="entry name" value="apsK"/>
    <property type="match status" value="1"/>
</dbReference>
<evidence type="ECO:0000256" key="5">
    <source>
        <dbReference type="ARBA" id="ARBA00009290"/>
    </source>
</evidence>
<evidence type="ECO:0000256" key="15">
    <source>
        <dbReference type="ARBA" id="ARBA00049370"/>
    </source>
</evidence>
<dbReference type="Gene3D" id="3.10.400.10">
    <property type="entry name" value="Sulfate adenylyltransferase"/>
    <property type="match status" value="2"/>
</dbReference>
<evidence type="ECO:0000256" key="6">
    <source>
        <dbReference type="ARBA" id="ARBA00022528"/>
    </source>
</evidence>
<evidence type="ECO:0000256" key="9">
    <source>
        <dbReference type="ARBA" id="ARBA00022695"/>
    </source>
</evidence>
<comment type="similarity">
    <text evidence="14">Belongs to the sulfate adenylyltransferase family.</text>
</comment>
<proteinExistence type="inferred from homology"/>
<name>A0A814ANQ2_ADIRI</name>
<evidence type="ECO:0000256" key="10">
    <source>
        <dbReference type="ARBA" id="ARBA00022741"/>
    </source>
</evidence>
<evidence type="ECO:0000256" key="8">
    <source>
        <dbReference type="ARBA" id="ARBA00022679"/>
    </source>
</evidence>
<dbReference type="AlphaFoldDB" id="A0A814ANQ2"/>